<dbReference type="EMBL" id="JAEPQZ010000018">
    <property type="protein sequence ID" value="KAG2171944.1"/>
    <property type="molecule type" value="Genomic_DNA"/>
</dbReference>
<dbReference type="InterPro" id="IPR049730">
    <property type="entry name" value="SNF2/RAD54-like_C"/>
</dbReference>
<evidence type="ECO:0000256" key="7">
    <source>
        <dbReference type="SAM" id="MobiDB-lite"/>
    </source>
</evidence>
<gene>
    <name evidence="10" type="ORF">INT43_001420</name>
</gene>
<evidence type="ECO:0000313" key="10">
    <source>
        <dbReference type="EMBL" id="KAG2171944.1"/>
    </source>
</evidence>
<dbReference type="SMART" id="SM00487">
    <property type="entry name" value="DEXDc"/>
    <property type="match status" value="1"/>
</dbReference>
<evidence type="ECO:0000259" key="9">
    <source>
        <dbReference type="PROSITE" id="PS51194"/>
    </source>
</evidence>
<dbReference type="Gene3D" id="3.40.50.10810">
    <property type="entry name" value="Tandem AAA-ATPase domain"/>
    <property type="match status" value="2"/>
</dbReference>
<dbReference type="PANTHER" id="PTHR45626">
    <property type="entry name" value="TRANSCRIPTION TERMINATION FACTOR 2-RELATED"/>
    <property type="match status" value="1"/>
</dbReference>
<feature type="region of interest" description="Disordered" evidence="7">
    <location>
        <begin position="1295"/>
        <end position="1339"/>
    </location>
</feature>
<dbReference type="InterPro" id="IPR000330">
    <property type="entry name" value="SNF2_N"/>
</dbReference>
<keyword evidence="6" id="KW-0539">Nucleus</keyword>
<organism evidence="10 11">
    <name type="scientific">Mortierella isabellina</name>
    <name type="common">Filamentous fungus</name>
    <name type="synonym">Umbelopsis isabellina</name>
    <dbReference type="NCBI Taxonomy" id="91625"/>
    <lineage>
        <taxon>Eukaryota</taxon>
        <taxon>Fungi</taxon>
        <taxon>Fungi incertae sedis</taxon>
        <taxon>Mucoromycota</taxon>
        <taxon>Mucoromycotina</taxon>
        <taxon>Umbelopsidomycetes</taxon>
        <taxon>Umbelopsidales</taxon>
        <taxon>Umbelopsidaceae</taxon>
        <taxon>Umbelopsis</taxon>
    </lineage>
</organism>
<evidence type="ECO:0008006" key="12">
    <source>
        <dbReference type="Google" id="ProtNLM"/>
    </source>
</evidence>
<dbReference type="InterPro" id="IPR050628">
    <property type="entry name" value="SNF2_RAD54_helicase_TF"/>
</dbReference>
<dbReference type="Proteomes" id="UP000654370">
    <property type="component" value="Unassembled WGS sequence"/>
</dbReference>
<comment type="caution">
    <text evidence="10">The sequence shown here is derived from an EMBL/GenBank/DDBJ whole genome shotgun (WGS) entry which is preliminary data.</text>
</comment>
<dbReference type="InterPro" id="IPR015943">
    <property type="entry name" value="WD40/YVTN_repeat-like_dom_sf"/>
</dbReference>
<feature type="compositionally biased region" description="Polar residues" evidence="7">
    <location>
        <begin position="2037"/>
        <end position="2052"/>
    </location>
</feature>
<feature type="domain" description="Helicase C-terminal" evidence="9">
    <location>
        <begin position="2250"/>
        <end position="2415"/>
    </location>
</feature>
<evidence type="ECO:0000256" key="2">
    <source>
        <dbReference type="ARBA" id="ARBA00022448"/>
    </source>
</evidence>
<dbReference type="InterPro" id="IPR001650">
    <property type="entry name" value="Helicase_C-like"/>
</dbReference>
<reference evidence="10" key="1">
    <citation type="submission" date="2020-12" db="EMBL/GenBank/DDBJ databases">
        <title>Metabolic potential, ecology and presence of endohyphal bacteria is reflected in genomic diversity of Mucoromycotina.</title>
        <authorList>
            <person name="Muszewska A."/>
            <person name="Okrasinska A."/>
            <person name="Steczkiewicz K."/>
            <person name="Drgas O."/>
            <person name="Orlowska M."/>
            <person name="Perlinska-Lenart U."/>
            <person name="Aleksandrzak-Piekarczyk T."/>
            <person name="Szatraj K."/>
            <person name="Zielenkiewicz U."/>
            <person name="Pilsyk S."/>
            <person name="Malc E."/>
            <person name="Mieczkowski P."/>
            <person name="Kruszewska J.S."/>
            <person name="Biernat P."/>
            <person name="Pawlowska J."/>
        </authorList>
    </citation>
    <scope>NUCLEOTIDE SEQUENCE</scope>
    <source>
        <strain evidence="10">WA0000067209</strain>
    </source>
</reference>
<dbReference type="GO" id="GO:0005635">
    <property type="term" value="C:nuclear envelope"/>
    <property type="evidence" value="ECO:0007669"/>
    <property type="project" value="UniProtKB-ARBA"/>
</dbReference>
<evidence type="ECO:0000256" key="6">
    <source>
        <dbReference type="ARBA" id="ARBA00023242"/>
    </source>
</evidence>
<dbReference type="InterPro" id="IPR014001">
    <property type="entry name" value="Helicase_ATP-bd"/>
</dbReference>
<protein>
    <recommendedName>
        <fullName evidence="12">Helicase ATP-binding domain-containing protein</fullName>
    </recommendedName>
</protein>
<dbReference type="PROSITE" id="PS51194">
    <property type="entry name" value="HELICASE_CTER"/>
    <property type="match status" value="1"/>
</dbReference>
<keyword evidence="4" id="KW-0378">Hydrolase</keyword>
<keyword evidence="2" id="KW-0813">Transport</keyword>
<dbReference type="PROSITE" id="PS51192">
    <property type="entry name" value="HELICASE_ATP_BIND_1"/>
    <property type="match status" value="1"/>
</dbReference>
<dbReference type="Gene3D" id="1.20.58.1380">
    <property type="match status" value="1"/>
</dbReference>
<dbReference type="Pfam" id="PF03177">
    <property type="entry name" value="Nucleoporin_C"/>
    <property type="match status" value="1"/>
</dbReference>
<proteinExistence type="predicted"/>
<keyword evidence="5" id="KW-0067">ATP-binding</keyword>
<evidence type="ECO:0000313" key="11">
    <source>
        <dbReference type="Proteomes" id="UP000654370"/>
    </source>
</evidence>
<feature type="region of interest" description="Disordered" evidence="7">
    <location>
        <begin position="1999"/>
        <end position="2053"/>
    </location>
</feature>
<dbReference type="InterPro" id="IPR038718">
    <property type="entry name" value="SNF2-like_sf"/>
</dbReference>
<dbReference type="SUPFAM" id="SSF52540">
    <property type="entry name" value="P-loop containing nucleoside triphosphate hydrolases"/>
    <property type="match status" value="2"/>
</dbReference>
<evidence type="ECO:0000256" key="5">
    <source>
        <dbReference type="ARBA" id="ARBA00022840"/>
    </source>
</evidence>
<dbReference type="Pfam" id="PF00271">
    <property type="entry name" value="Helicase_C"/>
    <property type="match status" value="1"/>
</dbReference>
<evidence type="ECO:0000259" key="8">
    <source>
        <dbReference type="PROSITE" id="PS51192"/>
    </source>
</evidence>
<dbReference type="GO" id="GO:0005524">
    <property type="term" value="F:ATP binding"/>
    <property type="evidence" value="ECO:0007669"/>
    <property type="project" value="UniProtKB-KW"/>
</dbReference>
<dbReference type="InterPro" id="IPR027417">
    <property type="entry name" value="P-loop_NTPase"/>
</dbReference>
<evidence type="ECO:0000256" key="3">
    <source>
        <dbReference type="ARBA" id="ARBA00022741"/>
    </source>
</evidence>
<feature type="domain" description="Helicase ATP-binding" evidence="8">
    <location>
        <begin position="1700"/>
        <end position="1951"/>
    </location>
</feature>
<evidence type="ECO:0000256" key="4">
    <source>
        <dbReference type="ARBA" id="ARBA00022801"/>
    </source>
</evidence>
<dbReference type="OrthoDB" id="448448at2759"/>
<keyword evidence="3" id="KW-0547">Nucleotide-binding</keyword>
<dbReference type="CDD" id="cd18793">
    <property type="entry name" value="SF2_C_SNF"/>
    <property type="match status" value="1"/>
</dbReference>
<feature type="region of interest" description="Disordered" evidence="7">
    <location>
        <begin position="1828"/>
        <end position="1866"/>
    </location>
</feature>
<feature type="compositionally biased region" description="Low complexity" evidence="7">
    <location>
        <begin position="2024"/>
        <end position="2036"/>
    </location>
</feature>
<dbReference type="CDD" id="cd18008">
    <property type="entry name" value="DEXDc_SHPRH-like"/>
    <property type="match status" value="1"/>
</dbReference>
<accession>A0A8H7PDJ7</accession>
<evidence type="ECO:0000256" key="1">
    <source>
        <dbReference type="ARBA" id="ARBA00004123"/>
    </source>
</evidence>
<dbReference type="Gene3D" id="2.130.10.10">
    <property type="entry name" value="YVTN repeat-like/Quinoprotein amine dehydrogenase"/>
    <property type="match status" value="1"/>
</dbReference>
<name>A0A8H7PDJ7_MORIS</name>
<dbReference type="GO" id="GO:0006281">
    <property type="term" value="P:DNA repair"/>
    <property type="evidence" value="ECO:0007669"/>
    <property type="project" value="TreeGrafter"/>
</dbReference>
<sequence>MFTTTRPRNRTVSQEQNQHNGFRVASDFTSIPETPRFFGSASSSTFKAHIEWSKSYFHSVNGLEKLPEKARKLCDTCASEGFVSSATFDARADIAAVADRKQILIWKLGQGADSAYLLKFDLPFSTTKPPFLRLLAPKSASRMESYSLLACSPEGKVALWNSLSFHLHNAIQYELPVKIGDTMTSLSEFFSGGFVAGTACGDIFTIDLQVPGIISAVSLRKRSSVLQRVGSWFAGANSVPLRNLLGTSASTLIRGRHDEILSIKFDNRANKASQSHVVILSGQSVFTMHVDMPNRSAIVSTVPIYDKIQERLRIDGYITHDDFGIIDFSIERSGKLAMLIAFKHNGEHGYAVVVAENILHRLETDGDTNMDGAEGLPTIVDIIKLDYTDDGNCNTRPMLLLPNGGPVAVVSIKGTVLYRYLFTDLSGEGRIDLNNVSQNALLSWRNAKEGPWNNDVEPTACIQLLTAQAGLLELTVDINKLSMIVTPDSANTLSESNTLLRDILAKSYLEQKVFFETKPNNPLTFHLDSNQLVYIPALRHAAVELSREILSGESMFLIPRLDLQEHLNSRVAAMNTLIESCYSVATETNAGVSIPSQLRRNLETMSSACALWTHIVSSESGDGKISARIASAAIPEYASHSNNANDDARLRDFLKTKSNLIPQFIINTATMVSTTGHPLAAEFGQSSFQVEANALVLTILRATQAVRVELTERYPGEDFDIGDSWTVTHEMVQALKSIFFATLPMIPTLPISNGTVGMDYEEEHLPSPQRQLSSTLSSQAAEVADFLLKVAHQRLLFAQRTSDIKNIQEAQAIASDLQPSVIKAVNDIGQPIVAMRFAEEYQVFDKLIEIIQPTQSSSAMEQADHFSEKYGEGFIKLLFDWFIATGHEAELLQLSDNYNDLLSQYLESTRKLQLSWMHDIRLQKYEKAFETLERIAPQEANLAHRKNILSTAKLSLLASVEQTQQNLDGSAGNKSAAIAKIDRQLQIINVQEEVVAEFKQMLSEYSYETTEQKAEALTEMLCTQLTENEWSTLKLIFKHLVSQLLDGKMLTEEGLVDVLTLRDNRTSQNSNYITALKLYENAKTALPAERSLAMLYTIWRRIYINDRWDDLHVFRQTCSDPQLTIQLRQTTAFRVINRCRNYDIVRPRQIQLGPVKWDIKIRFPEIINDANIEGVAGDLRSEQFELAMFIEKCHLEDFISEILLQVFFPVVPLNRYSVHCSLFPALELDNIASFVTKPMDYEFQNQAYRQTQSGGSSPMSNGGVQAPQGAMYIDLSDTSSPDVMAYATPQNYALPNAQSLAGPPHSEKRRRVLHGDGSSSSSMQPHPPYWPQMDRGTSGDSLERNLMLSNTPSFDQLTIHPQPTNLVRSLSSSAGPATQNMGMNVDNTNMPMSSMEYNRRLMARQQHMINHQSPQHVMSMQSSPSLANIPIATVDDDDDDDDLIVDEEMTNKNICLGMVKTDIVAIKSIDLIRDEGYEAVQVLNEGRRDKTGNYSFVVSSRSPPRRFFGWLPFEDTKFLGPLADAGMIWWDAVIPRNKSNQHRTPVFIILYSQPNNMKQVGLNLRHHHVNLEEPPFFNPSCRYQNPNPIITNAVTNRSKYSSYNNYESSGTGMVDQTKREISELLDSIPSSFAGKKQSLQPKVYTDENGTIILEDDDVGNIQDIEDDDEEELDESKRHIEGLKVALMKHQVHGVQWMIDREANKSSNGGILADDMGLGKTIQTMGLLLSTLNENRNNNNALDANGASSTKTKKITLIVTPLALIQQWANEIRSKTQDGRIKVLVHHGQSRSRDAATFLHYDVIITTYQVVASDYPAIEKGRKKKQVINDMNFDTRSESSVTSSKKRRNGDDNGEEEQSSTVSSPGFGMLDYTGLPDEYSSGLLPSNGYGPLFQVKWHRIVLDEAQQIKNRNTRASLSCTGLPASKRWCLTGTPLQNNVDELFSLLRFLRIQPLCNYSHFKSTISAPIQSGQSKTAMARLKAVLMAIMLRRTKSILKDENLNTVEDAGPSNSTSRATSPSGGVGADVSSPAASVDSGQSTGKDTTDGQVSTKLSLKLPERDKKDVFLDFSPKERELYDMLTMKTRSTVEKIFKSGKDDKNYLNMLCMLLRLRQACNHPQLVLKSMGADADALELETTSMKSINNSRREAKEAGEALAKRALMTKMAVDLGWGGVAEPGMSVFDKNLPGKRTCELCSRALFNNNSDASSPFCWECAEQVIKCAQPATQVAAEPSVDDFETIDSTQTFVTSSKISKIVEILDESRRTAPAEKTIVFSQFTAMLDLIEEPLKKCGFKYCRYDGSMPNQTREKSLLALKTDPDTTVMLISLKCGSLGLNLTAANRVILTDVWWNPALEEQAIDRVHRIGQTLRVQVVRLLVNDTIEQKVVALQQKKARIIQGALGDGQIQSTKLTTQEIRKLFDL</sequence>
<dbReference type="GO" id="GO:0016787">
    <property type="term" value="F:hydrolase activity"/>
    <property type="evidence" value="ECO:0007669"/>
    <property type="project" value="UniProtKB-KW"/>
</dbReference>
<dbReference type="SMART" id="SM00490">
    <property type="entry name" value="HELICc"/>
    <property type="match status" value="1"/>
</dbReference>
<dbReference type="Pfam" id="PF00176">
    <property type="entry name" value="SNF2-rel_dom"/>
    <property type="match status" value="2"/>
</dbReference>
<keyword evidence="11" id="KW-1185">Reference proteome</keyword>
<dbReference type="Gene3D" id="3.40.50.300">
    <property type="entry name" value="P-loop containing nucleotide triphosphate hydrolases"/>
    <property type="match status" value="1"/>
</dbReference>
<dbReference type="InterPro" id="IPR007187">
    <property type="entry name" value="Nucleoporin_Nup133/Nup155_C"/>
</dbReference>
<comment type="subcellular location">
    <subcellularLocation>
        <location evidence="1">Nucleus</location>
    </subcellularLocation>
</comment>
<dbReference type="SUPFAM" id="SSF117289">
    <property type="entry name" value="Nucleoporin domain"/>
    <property type="match status" value="1"/>
</dbReference>
<dbReference type="GO" id="GO:0008094">
    <property type="term" value="F:ATP-dependent activity, acting on DNA"/>
    <property type="evidence" value="ECO:0007669"/>
    <property type="project" value="TreeGrafter"/>
</dbReference>
<feature type="compositionally biased region" description="Polar residues" evidence="7">
    <location>
        <begin position="1831"/>
        <end position="1842"/>
    </location>
</feature>